<evidence type="ECO:0000313" key="4">
    <source>
        <dbReference type="EMBL" id="AFN39113.1"/>
    </source>
</evidence>
<reference evidence="4 5" key="1">
    <citation type="submission" date="2012-05" db="EMBL/GenBank/DDBJ databases">
        <title>Complete genome of the Bcep22-like bacteriophage BcepMigl.</title>
        <authorList>
            <person name="Gill J.J."/>
            <person name="Migl D.M."/>
            <person name="Summer E.J."/>
            <person name="Gonzlaez C.F."/>
            <person name="Young R."/>
        </authorList>
    </citation>
    <scope>NUCLEOTIDE SEQUENCE [LARGE SCALE GENOMIC DNA]</scope>
</reference>
<protein>
    <submittedName>
        <fullName evidence="4">GIY-YIG domain-containing protein</fullName>
    </submittedName>
</protein>
<dbReference type="InterPro" id="IPR035901">
    <property type="entry name" value="GIY-YIG_endonuc_sf"/>
</dbReference>
<dbReference type="CDD" id="cd10437">
    <property type="entry name" value="GIY-YIG_HE_I-TevI_like"/>
    <property type="match status" value="1"/>
</dbReference>
<evidence type="ECO:0000256" key="1">
    <source>
        <dbReference type="ARBA" id="ARBA00001946"/>
    </source>
</evidence>
<evidence type="ECO:0000313" key="5">
    <source>
        <dbReference type="Proteomes" id="UP000009014"/>
    </source>
</evidence>
<dbReference type="SUPFAM" id="SSF82771">
    <property type="entry name" value="GIY-YIG endonuclease"/>
    <property type="match status" value="1"/>
</dbReference>
<feature type="domain" description="GIY-YIG" evidence="3">
    <location>
        <begin position="2"/>
        <end position="91"/>
    </location>
</feature>
<name>I6WLP4_9CAUD</name>
<dbReference type="Gene3D" id="3.40.1440.10">
    <property type="entry name" value="GIY-YIG endonuclease"/>
    <property type="match status" value="1"/>
</dbReference>
<sequence length="197" mass="22687">MKIGTVYYIESAATGRLYVGSTARAPRQRWLEHLHYLRNGKHHCRHLQRVYAKHGEHDLTFSIVEHVDDILFLLAREQFHIWRHEGRVMNGVPVSDALYAAHAGNRGRVMPDDERARRSAIAKGKPKGPFSEEHKAALRTAWERRRAARVGRQSHITNELPTWLAMRQQGMTFRQIAEATGRDRHCIAREVRAAGCQ</sequence>
<keyword evidence="5" id="KW-1185">Reference proteome</keyword>
<keyword evidence="2" id="KW-0460">Magnesium</keyword>
<dbReference type="SMART" id="SM00465">
    <property type="entry name" value="GIYc"/>
    <property type="match status" value="1"/>
</dbReference>
<proteinExistence type="predicted"/>
<dbReference type="KEGG" id="vg:14296469"/>
<accession>I6WLP4</accession>
<gene>
    <name evidence="4" type="ORF">BcepMigl_gp44</name>
</gene>
<dbReference type="Proteomes" id="UP000009014">
    <property type="component" value="Segment"/>
</dbReference>
<evidence type="ECO:0000259" key="3">
    <source>
        <dbReference type="PROSITE" id="PS50164"/>
    </source>
</evidence>
<dbReference type="GeneID" id="14296469"/>
<dbReference type="EMBL" id="JX104231">
    <property type="protein sequence ID" value="AFN39113.1"/>
    <property type="molecule type" value="Genomic_DNA"/>
</dbReference>
<dbReference type="Pfam" id="PF01541">
    <property type="entry name" value="GIY-YIG"/>
    <property type="match status" value="1"/>
</dbReference>
<dbReference type="PROSITE" id="PS50164">
    <property type="entry name" value="GIY_YIG"/>
    <property type="match status" value="1"/>
</dbReference>
<comment type="cofactor">
    <cofactor evidence="1">
        <name>Mg(2+)</name>
        <dbReference type="ChEBI" id="CHEBI:18420"/>
    </cofactor>
</comment>
<dbReference type="RefSeq" id="YP_007236790.1">
    <property type="nucleotide sequence ID" value="NC_019917.1"/>
</dbReference>
<organism evidence="4 5">
    <name type="scientific">Burkholderia phage BcepMigl</name>
    <dbReference type="NCBI Taxonomy" id="2886899"/>
    <lineage>
        <taxon>Viruses</taxon>
        <taxon>Duplodnaviria</taxon>
        <taxon>Heunggongvirae</taxon>
        <taxon>Uroviricota</taxon>
        <taxon>Caudoviricetes</taxon>
        <taxon>Lessievirus</taxon>
        <taxon>Lessievirus bcepmigl</taxon>
    </lineage>
</organism>
<evidence type="ECO:0000256" key="2">
    <source>
        <dbReference type="ARBA" id="ARBA00022842"/>
    </source>
</evidence>
<dbReference type="InterPro" id="IPR000305">
    <property type="entry name" value="GIY-YIG_endonuc"/>
</dbReference>